<keyword evidence="3 8" id="KW-0813">Transport</keyword>
<dbReference type="InterPro" id="IPR011701">
    <property type="entry name" value="MFS"/>
</dbReference>
<dbReference type="CDD" id="cd17320">
    <property type="entry name" value="MFS_MdfA_MDR_like"/>
    <property type="match status" value="1"/>
</dbReference>
<feature type="transmembrane region" description="Helical" evidence="8">
    <location>
        <begin position="9"/>
        <end position="30"/>
    </location>
</feature>
<reference evidence="10" key="1">
    <citation type="submission" date="2022-09" db="EMBL/GenBank/DDBJ databases">
        <title>Rhodovastum sp. nov. RN2-1 isolated from soil in Seongnam, South Korea.</title>
        <authorList>
            <person name="Le N.T."/>
        </authorList>
    </citation>
    <scope>NUCLEOTIDE SEQUENCE</scope>
    <source>
        <strain evidence="10">RN2-1</strain>
    </source>
</reference>
<accession>A0AA41YS60</accession>
<comment type="similarity">
    <text evidence="2 8">Belongs to the major facilitator superfamily. Bcr/CmlA family.</text>
</comment>
<keyword evidence="8" id="KW-0997">Cell inner membrane</keyword>
<comment type="subcellular location">
    <subcellularLocation>
        <location evidence="8">Cell inner membrane</location>
        <topology evidence="8">Multi-pass membrane protein</topology>
    </subcellularLocation>
    <subcellularLocation>
        <location evidence="1">Cell membrane</location>
        <topology evidence="1">Multi-pass membrane protein</topology>
    </subcellularLocation>
</comment>
<feature type="transmembrane region" description="Helical" evidence="8">
    <location>
        <begin position="367"/>
        <end position="387"/>
    </location>
</feature>
<evidence type="ECO:0000256" key="8">
    <source>
        <dbReference type="RuleBase" id="RU365088"/>
    </source>
</evidence>
<sequence length="392" mass="40022">MGGATQPPLWLIFALVISGTMSMHIFVPALPVAARDLGVSNGAIQLTITLYLVGLAGGQLLYGPLSDRFGRRPVLLGGLLLYAAGGMVAGLAPGLGTLVVARVVQALGGCSGLVLGRAILRDVSSAREAAAKLALLNLFMSVSPAMAPLVGGAIATFLGWRAIFALLAFIGTLTLLTALATLPETHQPQGGGRPAGMLGSYLRLLGSPAFRGLTIAGAGTTTSFYAFLAAAPFIIVDRLHRPAAEIGWYLAAPILGITLGSLIANRLVSRVDPMRLMRAGIVLAAIGAALFFAAEVTGHLTVVTMLASMLVFTVGTGTVSPLALTSAISAVPGMTGAASGLYGFTQMGFGAFCTLLVGLWHENPAQPAALVLLLSSLASLLALAAVVSRTRR</sequence>
<evidence type="ECO:0000256" key="4">
    <source>
        <dbReference type="ARBA" id="ARBA00022475"/>
    </source>
</evidence>
<evidence type="ECO:0000256" key="2">
    <source>
        <dbReference type="ARBA" id="ARBA00006236"/>
    </source>
</evidence>
<feature type="transmembrane region" description="Helical" evidence="8">
    <location>
        <begin position="132"/>
        <end position="157"/>
    </location>
</feature>
<dbReference type="Proteomes" id="UP001165679">
    <property type="component" value="Unassembled WGS sequence"/>
</dbReference>
<feature type="transmembrane region" description="Helical" evidence="8">
    <location>
        <begin position="306"/>
        <end position="328"/>
    </location>
</feature>
<keyword evidence="5 8" id="KW-0812">Transmembrane</keyword>
<feature type="transmembrane region" description="Helical" evidence="8">
    <location>
        <begin position="42"/>
        <end position="62"/>
    </location>
</feature>
<keyword evidence="6 8" id="KW-1133">Transmembrane helix</keyword>
<feature type="transmembrane region" description="Helical" evidence="8">
    <location>
        <begin position="276"/>
        <end position="294"/>
    </location>
</feature>
<dbReference type="EMBL" id="JAPDNT010000003">
    <property type="protein sequence ID" value="MCW3474477.1"/>
    <property type="molecule type" value="Genomic_DNA"/>
</dbReference>
<feature type="domain" description="Major facilitator superfamily (MFS) profile" evidence="9">
    <location>
        <begin position="7"/>
        <end position="391"/>
    </location>
</feature>
<dbReference type="InterPro" id="IPR020846">
    <property type="entry name" value="MFS_dom"/>
</dbReference>
<reference evidence="10" key="2">
    <citation type="submission" date="2022-10" db="EMBL/GenBank/DDBJ databases">
        <authorList>
            <person name="Trinh H.N."/>
        </authorList>
    </citation>
    <scope>NUCLEOTIDE SEQUENCE</scope>
    <source>
        <strain evidence="10">RN2-1</strain>
    </source>
</reference>
<evidence type="ECO:0000313" key="10">
    <source>
        <dbReference type="EMBL" id="MCW3474477.1"/>
    </source>
</evidence>
<comment type="caution">
    <text evidence="10">The sequence shown here is derived from an EMBL/GenBank/DDBJ whole genome shotgun (WGS) entry which is preliminary data.</text>
</comment>
<feature type="transmembrane region" description="Helical" evidence="8">
    <location>
        <begin position="340"/>
        <end position="361"/>
    </location>
</feature>
<dbReference type="NCBIfam" id="TIGR00710">
    <property type="entry name" value="efflux_Bcr_CflA"/>
    <property type="match status" value="1"/>
</dbReference>
<dbReference type="InterPro" id="IPR036259">
    <property type="entry name" value="MFS_trans_sf"/>
</dbReference>
<keyword evidence="4" id="KW-1003">Cell membrane</keyword>
<evidence type="ECO:0000259" key="9">
    <source>
        <dbReference type="PROSITE" id="PS50850"/>
    </source>
</evidence>
<proteinExistence type="inferred from homology"/>
<feature type="transmembrane region" description="Helical" evidence="8">
    <location>
        <begin position="163"/>
        <end position="182"/>
    </location>
</feature>
<evidence type="ECO:0000256" key="6">
    <source>
        <dbReference type="ARBA" id="ARBA00022989"/>
    </source>
</evidence>
<dbReference type="SUPFAM" id="SSF103473">
    <property type="entry name" value="MFS general substrate transporter"/>
    <property type="match status" value="1"/>
</dbReference>
<dbReference type="GO" id="GO:0042910">
    <property type="term" value="F:xenobiotic transmembrane transporter activity"/>
    <property type="evidence" value="ECO:0007669"/>
    <property type="project" value="InterPro"/>
</dbReference>
<dbReference type="PROSITE" id="PS50850">
    <property type="entry name" value="MFS"/>
    <property type="match status" value="1"/>
</dbReference>
<protein>
    <recommendedName>
        <fullName evidence="8">Bcr/CflA family efflux transporter</fullName>
    </recommendedName>
</protein>
<evidence type="ECO:0000256" key="1">
    <source>
        <dbReference type="ARBA" id="ARBA00004651"/>
    </source>
</evidence>
<organism evidence="10 11">
    <name type="scientific">Limobrevibacterium gyesilva</name>
    <dbReference type="NCBI Taxonomy" id="2991712"/>
    <lineage>
        <taxon>Bacteria</taxon>
        <taxon>Pseudomonadati</taxon>
        <taxon>Pseudomonadota</taxon>
        <taxon>Alphaproteobacteria</taxon>
        <taxon>Acetobacterales</taxon>
        <taxon>Acetobacteraceae</taxon>
        <taxon>Limobrevibacterium</taxon>
    </lineage>
</organism>
<evidence type="ECO:0000256" key="3">
    <source>
        <dbReference type="ARBA" id="ARBA00022448"/>
    </source>
</evidence>
<keyword evidence="7 8" id="KW-0472">Membrane</keyword>
<gene>
    <name evidence="10" type="ORF">OL599_07760</name>
</gene>
<name>A0AA41YS60_9PROT</name>
<evidence type="ECO:0000256" key="7">
    <source>
        <dbReference type="ARBA" id="ARBA00023136"/>
    </source>
</evidence>
<dbReference type="GO" id="GO:1990961">
    <property type="term" value="P:xenobiotic detoxification by transmembrane export across the plasma membrane"/>
    <property type="evidence" value="ECO:0007669"/>
    <property type="project" value="InterPro"/>
</dbReference>
<feature type="transmembrane region" description="Helical" evidence="8">
    <location>
        <begin position="99"/>
        <end position="120"/>
    </location>
</feature>
<feature type="transmembrane region" description="Helical" evidence="8">
    <location>
        <begin position="213"/>
        <end position="234"/>
    </location>
</feature>
<dbReference type="Pfam" id="PF07690">
    <property type="entry name" value="MFS_1"/>
    <property type="match status" value="1"/>
</dbReference>
<feature type="transmembrane region" description="Helical" evidence="8">
    <location>
        <begin position="74"/>
        <end position="93"/>
    </location>
</feature>
<evidence type="ECO:0000256" key="5">
    <source>
        <dbReference type="ARBA" id="ARBA00022692"/>
    </source>
</evidence>
<dbReference type="Gene3D" id="1.20.1720.10">
    <property type="entry name" value="Multidrug resistance protein D"/>
    <property type="match status" value="1"/>
</dbReference>
<evidence type="ECO:0000313" key="11">
    <source>
        <dbReference type="Proteomes" id="UP001165679"/>
    </source>
</evidence>
<dbReference type="PANTHER" id="PTHR23502">
    <property type="entry name" value="MAJOR FACILITATOR SUPERFAMILY"/>
    <property type="match status" value="1"/>
</dbReference>
<dbReference type="GO" id="GO:0005886">
    <property type="term" value="C:plasma membrane"/>
    <property type="evidence" value="ECO:0007669"/>
    <property type="project" value="UniProtKB-SubCell"/>
</dbReference>
<dbReference type="InterPro" id="IPR004812">
    <property type="entry name" value="Efflux_drug-R_Bcr/CmlA"/>
</dbReference>
<dbReference type="AlphaFoldDB" id="A0AA41YS60"/>
<dbReference type="PANTHER" id="PTHR23502:SF132">
    <property type="entry name" value="POLYAMINE TRANSPORTER 2-RELATED"/>
    <property type="match status" value="1"/>
</dbReference>
<feature type="transmembrane region" description="Helical" evidence="8">
    <location>
        <begin position="246"/>
        <end position="264"/>
    </location>
</feature>
<keyword evidence="11" id="KW-1185">Reference proteome</keyword>